<dbReference type="RefSeq" id="WP_101395773.1">
    <property type="nucleotide sequence ID" value="NZ_PJNE01000001.1"/>
</dbReference>
<dbReference type="Proteomes" id="UP000233781">
    <property type="component" value="Unassembled WGS sequence"/>
</dbReference>
<accession>A0A2N3YKE5</accession>
<reference evidence="1 2" key="1">
    <citation type="submission" date="2017-12" db="EMBL/GenBank/DDBJ databases">
        <title>Sequencing the genomes of 1000 Actinobacteria strains.</title>
        <authorList>
            <person name="Klenk H.-P."/>
        </authorList>
    </citation>
    <scope>NUCLEOTIDE SEQUENCE [LARGE SCALE GENOMIC DNA]</scope>
    <source>
        <strain evidence="1 2">DSM 12806</strain>
    </source>
</reference>
<organism evidence="1 2">
    <name type="scientific">Phycicoccus duodecadis</name>
    <dbReference type="NCBI Taxonomy" id="173053"/>
    <lineage>
        <taxon>Bacteria</taxon>
        <taxon>Bacillati</taxon>
        <taxon>Actinomycetota</taxon>
        <taxon>Actinomycetes</taxon>
        <taxon>Micrococcales</taxon>
        <taxon>Intrasporangiaceae</taxon>
        <taxon>Phycicoccus</taxon>
    </lineage>
</organism>
<name>A0A2N3YKE5_9MICO</name>
<dbReference type="OrthoDB" id="191189at2"/>
<gene>
    <name evidence="1" type="ORF">ATL31_2170</name>
</gene>
<keyword evidence="2" id="KW-1185">Reference proteome</keyword>
<evidence type="ECO:0000313" key="2">
    <source>
        <dbReference type="Proteomes" id="UP000233781"/>
    </source>
</evidence>
<sequence>MTTRRFDFAFTTPYRIAGLPFGVLPATTWVEVGDGRLRARFGWWTLDTRLDNVTDVSTSGDYAFVKTAGPPHLSLTDRGVTFATNGDRGVCASFATPVRAIDPTGRITHPGATFTVADVDGFATALREG</sequence>
<proteinExistence type="predicted"/>
<evidence type="ECO:0000313" key="1">
    <source>
        <dbReference type="EMBL" id="PKW27330.1"/>
    </source>
</evidence>
<dbReference type="EMBL" id="PJNE01000001">
    <property type="protein sequence ID" value="PKW27330.1"/>
    <property type="molecule type" value="Genomic_DNA"/>
</dbReference>
<dbReference type="AlphaFoldDB" id="A0A2N3YKE5"/>
<comment type="caution">
    <text evidence="1">The sequence shown here is derived from an EMBL/GenBank/DDBJ whole genome shotgun (WGS) entry which is preliminary data.</text>
</comment>
<protein>
    <submittedName>
        <fullName evidence="1">Uncharacterized protein</fullName>
    </submittedName>
</protein>